<dbReference type="SMART" id="SM00448">
    <property type="entry name" value="REC"/>
    <property type="match status" value="1"/>
</dbReference>
<evidence type="ECO:0000313" key="3">
    <source>
        <dbReference type="EMBL" id="VAW62097.1"/>
    </source>
</evidence>
<name>A0A3B0XG63_9ZZZZ</name>
<evidence type="ECO:0000256" key="1">
    <source>
        <dbReference type="ARBA" id="ARBA00022553"/>
    </source>
</evidence>
<keyword evidence="1" id="KW-0597">Phosphoprotein</keyword>
<proteinExistence type="predicted"/>
<accession>A0A3B0XG63</accession>
<sequence length="122" mass="13610">MTETTTIMIVDDSKVSRMMISAIIKNKHPEIELIEASNGEEAIKLSIENKISFFSVDLNMPGIDGIELISILKKDFPLVKYALLTANIQDAVKKKAKEVGAVCFNKPVSDDCINKMLEYFNV</sequence>
<dbReference type="InterPro" id="IPR050595">
    <property type="entry name" value="Bact_response_regulator"/>
</dbReference>
<evidence type="ECO:0000259" key="2">
    <source>
        <dbReference type="PROSITE" id="PS50110"/>
    </source>
</evidence>
<protein>
    <recommendedName>
        <fullName evidence="2">Response regulatory domain-containing protein</fullName>
    </recommendedName>
</protein>
<gene>
    <name evidence="3" type="ORF">MNBD_GAMMA11-951</name>
</gene>
<dbReference type="InterPro" id="IPR001789">
    <property type="entry name" value="Sig_transdc_resp-reg_receiver"/>
</dbReference>
<dbReference type="PROSITE" id="PS50110">
    <property type="entry name" value="RESPONSE_REGULATORY"/>
    <property type="match status" value="1"/>
</dbReference>
<organism evidence="3">
    <name type="scientific">hydrothermal vent metagenome</name>
    <dbReference type="NCBI Taxonomy" id="652676"/>
    <lineage>
        <taxon>unclassified sequences</taxon>
        <taxon>metagenomes</taxon>
        <taxon>ecological metagenomes</taxon>
    </lineage>
</organism>
<feature type="domain" description="Response regulatory" evidence="2">
    <location>
        <begin position="6"/>
        <end position="121"/>
    </location>
</feature>
<dbReference type="SUPFAM" id="SSF52172">
    <property type="entry name" value="CheY-like"/>
    <property type="match status" value="1"/>
</dbReference>
<dbReference type="Pfam" id="PF00072">
    <property type="entry name" value="Response_reg"/>
    <property type="match status" value="1"/>
</dbReference>
<dbReference type="InterPro" id="IPR011006">
    <property type="entry name" value="CheY-like_superfamily"/>
</dbReference>
<dbReference type="GO" id="GO:0000160">
    <property type="term" value="P:phosphorelay signal transduction system"/>
    <property type="evidence" value="ECO:0007669"/>
    <property type="project" value="InterPro"/>
</dbReference>
<dbReference type="PANTHER" id="PTHR44591">
    <property type="entry name" value="STRESS RESPONSE REGULATOR PROTEIN 1"/>
    <property type="match status" value="1"/>
</dbReference>
<dbReference type="Gene3D" id="3.40.50.2300">
    <property type="match status" value="1"/>
</dbReference>
<reference evidence="3" key="1">
    <citation type="submission" date="2018-06" db="EMBL/GenBank/DDBJ databases">
        <authorList>
            <person name="Zhirakovskaya E."/>
        </authorList>
    </citation>
    <scope>NUCLEOTIDE SEQUENCE</scope>
</reference>
<dbReference type="EMBL" id="UOFG01000163">
    <property type="protein sequence ID" value="VAW62097.1"/>
    <property type="molecule type" value="Genomic_DNA"/>
</dbReference>
<dbReference type="AlphaFoldDB" id="A0A3B0XG63"/>
<dbReference type="PANTHER" id="PTHR44591:SF3">
    <property type="entry name" value="RESPONSE REGULATORY DOMAIN-CONTAINING PROTEIN"/>
    <property type="match status" value="1"/>
</dbReference>